<dbReference type="RefSeq" id="WP_344403073.1">
    <property type="nucleotide sequence ID" value="NZ_BAAASG010000012.1"/>
</dbReference>
<sequence>MSTATFVVAATSSEVLNVIAAFVGGLIIAGALIWAVQFGMRVRDRELPRPNPDEQPHLPDGGPVWEMREMREPDEVPHAEGKERLMPYELHPSGTRTGKDQHRRRWLPGSSGSFGSGGMGRV</sequence>
<evidence type="ECO:0000313" key="4">
    <source>
        <dbReference type="Proteomes" id="UP001501777"/>
    </source>
</evidence>
<gene>
    <name evidence="3" type="ORF">GCM10010276_52770</name>
</gene>
<dbReference type="EMBL" id="BAAASG010000012">
    <property type="protein sequence ID" value="GAA2503075.1"/>
    <property type="molecule type" value="Genomic_DNA"/>
</dbReference>
<keyword evidence="2" id="KW-1133">Transmembrane helix</keyword>
<dbReference type="InterPro" id="IPR045513">
    <property type="entry name" value="DUF6479"/>
</dbReference>
<evidence type="ECO:0000256" key="2">
    <source>
        <dbReference type="SAM" id="Phobius"/>
    </source>
</evidence>
<evidence type="ECO:0000256" key="1">
    <source>
        <dbReference type="SAM" id="MobiDB-lite"/>
    </source>
</evidence>
<dbReference type="Pfam" id="PF20087">
    <property type="entry name" value="DUF6479"/>
    <property type="match status" value="1"/>
</dbReference>
<comment type="caution">
    <text evidence="3">The sequence shown here is derived from an EMBL/GenBank/DDBJ whole genome shotgun (WGS) entry which is preliminary data.</text>
</comment>
<name>A0ABN3MK32_STRLO</name>
<feature type="compositionally biased region" description="Gly residues" evidence="1">
    <location>
        <begin position="112"/>
        <end position="122"/>
    </location>
</feature>
<reference evidence="3 4" key="1">
    <citation type="journal article" date="2019" name="Int. J. Syst. Evol. Microbiol.">
        <title>The Global Catalogue of Microorganisms (GCM) 10K type strain sequencing project: providing services to taxonomists for standard genome sequencing and annotation.</title>
        <authorList>
            <consortium name="The Broad Institute Genomics Platform"/>
            <consortium name="The Broad Institute Genome Sequencing Center for Infectious Disease"/>
            <person name="Wu L."/>
            <person name="Ma J."/>
        </authorList>
    </citation>
    <scope>NUCLEOTIDE SEQUENCE [LARGE SCALE GENOMIC DNA]</scope>
    <source>
        <strain evidence="3 4">JCM 4395</strain>
    </source>
</reference>
<feature type="compositionally biased region" description="Basic and acidic residues" evidence="1">
    <location>
        <begin position="45"/>
        <end position="57"/>
    </location>
</feature>
<proteinExistence type="predicted"/>
<feature type="region of interest" description="Disordered" evidence="1">
    <location>
        <begin position="45"/>
        <end position="122"/>
    </location>
</feature>
<keyword evidence="4" id="KW-1185">Reference proteome</keyword>
<keyword evidence="2" id="KW-0812">Transmembrane</keyword>
<feature type="transmembrane region" description="Helical" evidence="2">
    <location>
        <begin position="15"/>
        <end position="36"/>
    </location>
</feature>
<evidence type="ECO:0000313" key="3">
    <source>
        <dbReference type="EMBL" id="GAA2503075.1"/>
    </source>
</evidence>
<protein>
    <submittedName>
        <fullName evidence="3">DUF6479 family protein</fullName>
    </submittedName>
</protein>
<dbReference type="Proteomes" id="UP001501777">
    <property type="component" value="Unassembled WGS sequence"/>
</dbReference>
<organism evidence="3 4">
    <name type="scientific">Streptomyces longisporus</name>
    <dbReference type="NCBI Taxonomy" id="1948"/>
    <lineage>
        <taxon>Bacteria</taxon>
        <taxon>Bacillati</taxon>
        <taxon>Actinomycetota</taxon>
        <taxon>Actinomycetes</taxon>
        <taxon>Kitasatosporales</taxon>
        <taxon>Streptomycetaceae</taxon>
        <taxon>Streptomyces</taxon>
    </lineage>
</organism>
<accession>A0ABN3MK32</accession>
<keyword evidence="2" id="KW-0472">Membrane</keyword>
<feature type="compositionally biased region" description="Basic and acidic residues" evidence="1">
    <location>
        <begin position="66"/>
        <end position="86"/>
    </location>
</feature>